<dbReference type="RefSeq" id="WP_120349655.1">
    <property type="nucleotide sequence ID" value="NZ_NSDJ01000001.1"/>
</dbReference>
<reference evidence="1 2" key="1">
    <citation type="submission" date="2017-08" db="EMBL/GenBank/DDBJ databases">
        <title>Comparative genomics of bacteria isolated from necrotic lesions of AOD affected trees.</title>
        <authorList>
            <person name="Doonan J."/>
            <person name="Denman S."/>
            <person name="Mcdonald J.E."/>
        </authorList>
    </citation>
    <scope>NUCLEOTIDE SEQUENCE [LARGE SCALE GENOMIC DNA]</scope>
    <source>
        <strain evidence="1 2">CIP 105588</strain>
    </source>
</reference>
<evidence type="ECO:0008006" key="3">
    <source>
        <dbReference type="Google" id="ProtNLM"/>
    </source>
</evidence>
<proteinExistence type="predicted"/>
<dbReference type="Proteomes" id="UP000284853">
    <property type="component" value="Unassembled WGS sequence"/>
</dbReference>
<organism evidence="1 2">
    <name type="scientific">Rahnella variigena</name>
    <dbReference type="NCBI Taxonomy" id="574964"/>
    <lineage>
        <taxon>Bacteria</taxon>
        <taxon>Pseudomonadati</taxon>
        <taxon>Pseudomonadota</taxon>
        <taxon>Gammaproteobacteria</taxon>
        <taxon>Enterobacterales</taxon>
        <taxon>Yersiniaceae</taxon>
        <taxon>Rahnella</taxon>
    </lineage>
</organism>
<comment type="caution">
    <text evidence="1">The sequence shown here is derived from an EMBL/GenBank/DDBJ whole genome shotgun (WGS) entry which is preliminary data.</text>
</comment>
<gene>
    <name evidence="1" type="ORF">CKQ54_00105</name>
</gene>
<sequence length="310" mass="36706">MFDFEAQHINNPMFKLIIYLNKYAPDKIENHDIQFYMKNLPTHFKKLFYSVVNIDKLQKDSDFIKKYDKTGVIGSNLIEYCYFKISTVWDISYQIADMLVFKNKKEKNINKYDYLEQRFKKYAGEFDNLHLKWYREINKIRNKITHGGITINPFFINSSDVGSRFCFQAYTLNLDDIVTPNYMYTNIYNNNINFADYYFTLQINLLYSYLTDFFDFILFEMNEGHNHDLSNLFLGNSSLDVFENSHKYWLLSDVNLLKSMTNDLIALSLCKGNINRLTTISDEVIKKYSSANPFKMLNNSSPAFEACENN</sequence>
<evidence type="ECO:0000313" key="2">
    <source>
        <dbReference type="Proteomes" id="UP000284853"/>
    </source>
</evidence>
<dbReference type="EMBL" id="NSDJ01000001">
    <property type="protein sequence ID" value="RKF66891.1"/>
    <property type="molecule type" value="Genomic_DNA"/>
</dbReference>
<keyword evidence="2" id="KW-1185">Reference proteome</keyword>
<evidence type="ECO:0000313" key="1">
    <source>
        <dbReference type="EMBL" id="RKF66891.1"/>
    </source>
</evidence>
<dbReference type="GeneID" id="302707198"/>
<protein>
    <recommendedName>
        <fullName evidence="3">Apea-like HEPN domain-containing protein</fullName>
    </recommendedName>
</protein>
<name>A0ABX9PRQ3_9GAMM</name>
<accession>A0ABX9PRQ3</accession>